<dbReference type="EMBL" id="JAUEPU010000003">
    <property type="protein sequence ID" value="KAK0504015.1"/>
    <property type="molecule type" value="Genomic_DNA"/>
</dbReference>
<protein>
    <submittedName>
        <fullName evidence="2">Uncharacterized protein</fullName>
    </submittedName>
</protein>
<organism evidence="2 3">
    <name type="scientific">Armillaria luteobubalina</name>
    <dbReference type="NCBI Taxonomy" id="153913"/>
    <lineage>
        <taxon>Eukaryota</taxon>
        <taxon>Fungi</taxon>
        <taxon>Dikarya</taxon>
        <taxon>Basidiomycota</taxon>
        <taxon>Agaricomycotina</taxon>
        <taxon>Agaricomycetes</taxon>
        <taxon>Agaricomycetidae</taxon>
        <taxon>Agaricales</taxon>
        <taxon>Marasmiineae</taxon>
        <taxon>Physalacriaceae</taxon>
        <taxon>Armillaria</taxon>
    </lineage>
</organism>
<feature type="region of interest" description="Disordered" evidence="1">
    <location>
        <begin position="1"/>
        <end position="239"/>
    </location>
</feature>
<name>A0AA39V3F1_9AGAR</name>
<dbReference type="AlphaFoldDB" id="A0AA39V3F1"/>
<comment type="caution">
    <text evidence="2">The sequence shown here is derived from an EMBL/GenBank/DDBJ whole genome shotgun (WGS) entry which is preliminary data.</text>
</comment>
<sequence>MPKKRLKAEVVIVKRSRSRSRTRDGQEDEWTEREMKPLKAKGKSALTPGNIEEKKSSQQRFNEVRNPNLYHEGDGSEAESDVSPPSSPLKGKGKAAAFPTNPRGNQAPPRKRIEDLASAGENISRKRKRVSDVYMYPSPLKPGPSSRYSRPTTPITVSDHESSVEEIDGPPPKQNITAKRRSKMVVRSLESDDEVYSFHQDSPEAPPRRSLSYFNPPPPSEHYYPHPSAYGPREQESPYTPLYDPRAHYIISQAMHQLSALLTPLPGVEHHPLPPAHPSIYTQSSPRLFQLGIQLHVQYTHSTHASSPLRL</sequence>
<dbReference type="Proteomes" id="UP001175228">
    <property type="component" value="Unassembled WGS sequence"/>
</dbReference>
<gene>
    <name evidence="2" type="ORF">EDD18DRAFT_1344900</name>
</gene>
<evidence type="ECO:0000313" key="2">
    <source>
        <dbReference type="EMBL" id="KAK0504015.1"/>
    </source>
</evidence>
<reference evidence="2" key="1">
    <citation type="submission" date="2023-06" db="EMBL/GenBank/DDBJ databases">
        <authorList>
            <consortium name="Lawrence Berkeley National Laboratory"/>
            <person name="Ahrendt S."/>
            <person name="Sahu N."/>
            <person name="Indic B."/>
            <person name="Wong-Bajracharya J."/>
            <person name="Merenyi Z."/>
            <person name="Ke H.-M."/>
            <person name="Monk M."/>
            <person name="Kocsube S."/>
            <person name="Drula E."/>
            <person name="Lipzen A."/>
            <person name="Balint B."/>
            <person name="Henrissat B."/>
            <person name="Andreopoulos B."/>
            <person name="Martin F.M."/>
            <person name="Harder C.B."/>
            <person name="Rigling D."/>
            <person name="Ford K.L."/>
            <person name="Foster G.D."/>
            <person name="Pangilinan J."/>
            <person name="Papanicolaou A."/>
            <person name="Barry K."/>
            <person name="LaButti K."/>
            <person name="Viragh M."/>
            <person name="Koriabine M."/>
            <person name="Yan M."/>
            <person name="Riley R."/>
            <person name="Champramary S."/>
            <person name="Plett K.L."/>
            <person name="Tsai I.J."/>
            <person name="Slot J."/>
            <person name="Sipos G."/>
            <person name="Plett J."/>
            <person name="Nagy L.G."/>
            <person name="Grigoriev I.V."/>
        </authorList>
    </citation>
    <scope>NUCLEOTIDE SEQUENCE</scope>
    <source>
        <strain evidence="2">HWK02</strain>
    </source>
</reference>
<evidence type="ECO:0000256" key="1">
    <source>
        <dbReference type="SAM" id="MobiDB-lite"/>
    </source>
</evidence>
<evidence type="ECO:0000313" key="3">
    <source>
        <dbReference type="Proteomes" id="UP001175228"/>
    </source>
</evidence>
<accession>A0AA39V3F1</accession>
<proteinExistence type="predicted"/>
<keyword evidence="3" id="KW-1185">Reference proteome</keyword>
<feature type="compositionally biased region" description="Polar residues" evidence="1">
    <location>
        <begin position="146"/>
        <end position="156"/>
    </location>
</feature>